<dbReference type="PROSITE" id="PS50848">
    <property type="entry name" value="START"/>
    <property type="match status" value="1"/>
</dbReference>
<dbReference type="SMART" id="SM00234">
    <property type="entry name" value="START"/>
    <property type="match status" value="1"/>
</dbReference>
<keyword evidence="2" id="KW-0445">Lipid transport</keyword>
<keyword evidence="1" id="KW-0813">Transport</keyword>
<evidence type="ECO:0000256" key="4">
    <source>
        <dbReference type="ARBA" id="ARBA00024750"/>
    </source>
</evidence>
<evidence type="ECO:0000256" key="2">
    <source>
        <dbReference type="ARBA" id="ARBA00023055"/>
    </source>
</evidence>
<evidence type="ECO:0000256" key="3">
    <source>
        <dbReference type="ARBA" id="ARBA00023121"/>
    </source>
</evidence>
<evidence type="ECO:0000256" key="1">
    <source>
        <dbReference type="ARBA" id="ARBA00022448"/>
    </source>
</evidence>
<dbReference type="Pfam" id="PF01852">
    <property type="entry name" value="START"/>
    <property type="match status" value="1"/>
</dbReference>
<accession>A0ABP0FYF3</accession>
<dbReference type="InterPro" id="IPR002913">
    <property type="entry name" value="START_lipid-bd_dom"/>
</dbReference>
<proteinExistence type="predicted"/>
<comment type="caution">
    <text evidence="6">The sequence shown here is derived from an EMBL/GenBank/DDBJ whole genome shotgun (WGS) entry which is preliminary data.</text>
</comment>
<reference evidence="6 7" key="1">
    <citation type="submission" date="2024-02" db="EMBL/GenBank/DDBJ databases">
        <authorList>
            <person name="Daric V."/>
            <person name="Darras S."/>
        </authorList>
    </citation>
    <scope>NUCLEOTIDE SEQUENCE [LARGE SCALE GENOMIC DNA]</scope>
</reference>
<dbReference type="PANTHER" id="PTHR46374:SF1">
    <property type="entry name" value="START DOMAIN-CONTAINING PROTEIN"/>
    <property type="match status" value="1"/>
</dbReference>
<evidence type="ECO:0000259" key="5">
    <source>
        <dbReference type="PROSITE" id="PS50848"/>
    </source>
</evidence>
<feature type="domain" description="START" evidence="5">
    <location>
        <begin position="25"/>
        <end position="220"/>
    </location>
</feature>
<evidence type="ECO:0000313" key="7">
    <source>
        <dbReference type="Proteomes" id="UP001642483"/>
    </source>
</evidence>
<dbReference type="Proteomes" id="UP001642483">
    <property type="component" value="Unassembled WGS sequence"/>
</dbReference>
<comment type="function">
    <text evidence="4">May be involved in the intracellular transport of sterols or other lipids. May bind cholesterol or other sterols.</text>
</comment>
<dbReference type="InterPro" id="IPR023393">
    <property type="entry name" value="START-like_dom_sf"/>
</dbReference>
<dbReference type="SUPFAM" id="SSF55961">
    <property type="entry name" value="Bet v1-like"/>
    <property type="match status" value="1"/>
</dbReference>
<keyword evidence="3" id="KW-0446">Lipid-binding</keyword>
<gene>
    <name evidence="6" type="ORF">CVLEPA_LOCUS15602</name>
</gene>
<protein>
    <recommendedName>
        <fullName evidence="5">START domain-containing protein</fullName>
    </recommendedName>
</protein>
<dbReference type="EMBL" id="CAWYQH010000098">
    <property type="protein sequence ID" value="CAK8684617.1"/>
    <property type="molecule type" value="Genomic_DNA"/>
</dbReference>
<keyword evidence="7" id="KW-1185">Reference proteome</keyword>
<sequence>MQNYKLKAENLEKDALRLLKVSKDWKYFKSQNGVDMFYKSSPSFNGNMYKFVTEVDAPCDEVYSVMKPPTNSKDRLAWDKSIKSYECLHVANEGIIIGRITTFPVAFGMVSPREFIDVYYFKTYEDDEGNPDYGKVCWIFAESIEYPGYPITKQFVRAANFPAGYSVAENKRNPSKSIMELYVNTDIGGMLPRSIIEAALPSQQVSYIKSIKTEVKRRMGRK</sequence>
<organism evidence="6 7">
    <name type="scientific">Clavelina lepadiformis</name>
    <name type="common">Light-bulb sea squirt</name>
    <name type="synonym">Ascidia lepadiformis</name>
    <dbReference type="NCBI Taxonomy" id="159417"/>
    <lineage>
        <taxon>Eukaryota</taxon>
        <taxon>Metazoa</taxon>
        <taxon>Chordata</taxon>
        <taxon>Tunicata</taxon>
        <taxon>Ascidiacea</taxon>
        <taxon>Aplousobranchia</taxon>
        <taxon>Clavelinidae</taxon>
        <taxon>Clavelina</taxon>
    </lineage>
</organism>
<name>A0ABP0FYF3_CLALP</name>
<dbReference type="InterPro" id="IPR043556">
    <property type="entry name" value="StARD5/6"/>
</dbReference>
<evidence type="ECO:0000313" key="6">
    <source>
        <dbReference type="EMBL" id="CAK8684617.1"/>
    </source>
</evidence>
<dbReference type="Gene3D" id="3.30.530.20">
    <property type="match status" value="1"/>
</dbReference>
<dbReference type="PANTHER" id="PTHR46374">
    <property type="entry name" value="PROTEIN CBG07384"/>
    <property type="match status" value="1"/>
</dbReference>